<evidence type="ECO:0008006" key="2">
    <source>
        <dbReference type="Google" id="ProtNLM"/>
    </source>
</evidence>
<feature type="non-terminal residue" evidence="1">
    <location>
        <position position="1"/>
    </location>
</feature>
<dbReference type="InterPro" id="IPR011604">
    <property type="entry name" value="PDDEXK-like_dom_sf"/>
</dbReference>
<evidence type="ECO:0000313" key="1">
    <source>
        <dbReference type="EMBL" id="KKM20170.1"/>
    </source>
</evidence>
<organism evidence="1">
    <name type="scientific">marine sediment metagenome</name>
    <dbReference type="NCBI Taxonomy" id="412755"/>
    <lineage>
        <taxon>unclassified sequences</taxon>
        <taxon>metagenomes</taxon>
        <taxon>ecological metagenomes</taxon>
    </lineage>
</organism>
<dbReference type="AlphaFoldDB" id="A0A0F9KXP2"/>
<reference evidence="1" key="1">
    <citation type="journal article" date="2015" name="Nature">
        <title>Complex archaea that bridge the gap between prokaryotes and eukaryotes.</title>
        <authorList>
            <person name="Spang A."/>
            <person name="Saw J.H."/>
            <person name="Jorgensen S.L."/>
            <person name="Zaremba-Niedzwiedzka K."/>
            <person name="Martijn J."/>
            <person name="Lind A.E."/>
            <person name="van Eijk R."/>
            <person name="Schleper C."/>
            <person name="Guy L."/>
            <person name="Ettema T.J."/>
        </authorList>
    </citation>
    <scope>NUCLEOTIDE SEQUENCE</scope>
</reference>
<proteinExistence type="predicted"/>
<dbReference type="Gene3D" id="3.90.320.10">
    <property type="match status" value="1"/>
</dbReference>
<protein>
    <recommendedName>
        <fullName evidence="2">PD-(D/E)XK endonuclease-like domain-containing protein</fullName>
    </recommendedName>
</protein>
<name>A0A0F9KXP2_9ZZZZ</name>
<sequence length="219" mass="25073">GHRVPFEARVMRIFRTGNSIEDVNVEAMKAAGVFVSAQNEVKYSDPPVLGHVDAILKCLDTNETMLCEIKSIKQELFKRLPKEHGVTLAGESALNEGYYKNYLRQWNTYAWSKEVDIEIGFILFEAKNEQQQKIYWLLRDPDMLESVLKLRKKAAPYVLSDPMRVAPTPTGFNPDDQSKGNACGWCDRRYLCRIIAREHGSSATIEYDEIRRLDAKVRG</sequence>
<gene>
    <name evidence="1" type="ORF">LCGC14_1648110</name>
</gene>
<dbReference type="EMBL" id="LAZR01013823">
    <property type="protein sequence ID" value="KKM20170.1"/>
    <property type="molecule type" value="Genomic_DNA"/>
</dbReference>
<comment type="caution">
    <text evidence="1">The sequence shown here is derived from an EMBL/GenBank/DDBJ whole genome shotgun (WGS) entry which is preliminary data.</text>
</comment>
<accession>A0A0F9KXP2</accession>